<dbReference type="AlphaFoldDB" id="A0A545TY56"/>
<dbReference type="InterPro" id="IPR009922">
    <property type="entry name" value="DUF1457"/>
</dbReference>
<name>A0A545TY56_9PROT</name>
<accession>A0A545TY56</accession>
<dbReference type="OrthoDB" id="8478628at2"/>
<sequence length="189" mass="21386">MCNKCSICSGSCQVSSAPSSPQIARYRDLVRVESPPEHHNNAIGQFDSYWRSLREDLGRFPSRTHLDPIAMGAAILPWLLLVELREDSEGMFLFYRLCGTEIANLVGHDVTGKTSREVICDSNLKVIVEPYYFTLQEQQPSFWKTSVYHEVYSWRPAVRGVWPLSGCGEKIDMFVNLTVPVLGSMPKNL</sequence>
<dbReference type="EMBL" id="VHSH01000002">
    <property type="protein sequence ID" value="TQV82121.1"/>
    <property type="molecule type" value="Genomic_DNA"/>
</dbReference>
<reference evidence="1 2" key="1">
    <citation type="submission" date="2019-06" db="EMBL/GenBank/DDBJ databases">
        <title>Whole genome sequence for Rhodospirillaceae sp. R148.</title>
        <authorList>
            <person name="Wang G."/>
        </authorList>
    </citation>
    <scope>NUCLEOTIDE SEQUENCE [LARGE SCALE GENOMIC DNA]</scope>
    <source>
        <strain evidence="1 2">R148</strain>
    </source>
</reference>
<organism evidence="1 2">
    <name type="scientific">Denitrobaculum tricleocarpae</name>
    <dbReference type="NCBI Taxonomy" id="2591009"/>
    <lineage>
        <taxon>Bacteria</taxon>
        <taxon>Pseudomonadati</taxon>
        <taxon>Pseudomonadota</taxon>
        <taxon>Alphaproteobacteria</taxon>
        <taxon>Rhodospirillales</taxon>
        <taxon>Rhodospirillaceae</taxon>
        <taxon>Denitrobaculum</taxon>
    </lineage>
</organism>
<dbReference type="Proteomes" id="UP000315252">
    <property type="component" value="Unassembled WGS sequence"/>
</dbReference>
<evidence type="ECO:0000313" key="1">
    <source>
        <dbReference type="EMBL" id="TQV82121.1"/>
    </source>
</evidence>
<protein>
    <submittedName>
        <fullName evidence="1">PAS domain-containing protein</fullName>
    </submittedName>
</protein>
<keyword evidence="2" id="KW-1185">Reference proteome</keyword>
<gene>
    <name evidence="1" type="ORF">FKG95_07815</name>
</gene>
<evidence type="ECO:0000313" key="2">
    <source>
        <dbReference type="Proteomes" id="UP000315252"/>
    </source>
</evidence>
<comment type="caution">
    <text evidence="1">The sequence shown here is derived from an EMBL/GenBank/DDBJ whole genome shotgun (WGS) entry which is preliminary data.</text>
</comment>
<proteinExistence type="predicted"/>
<dbReference type="Pfam" id="PF07310">
    <property type="entry name" value="PAS_5"/>
    <property type="match status" value="1"/>
</dbReference>